<dbReference type="Pfam" id="PF04002">
    <property type="entry name" value="RadC"/>
    <property type="match status" value="1"/>
</dbReference>
<dbReference type="InterPro" id="IPR001405">
    <property type="entry name" value="UPF0758"/>
</dbReference>
<sequence length="182" mass="20021">MKIPIVRLNMLKDKEIEFAGRRMSAPDAAVECIRPLIDGADREYVIACGVDSKHQPVYIEQVAIGTVSSCTVSAPEIFKAALLSNAAGLFLFHNHPSGEPEPSQEDKDVTTRIRLSGELIGIYLIDHIIIGDDGSYFSFRENKLLKRCRKNSHKKIQKDGGKDNGNDAGEIQNDGQLDGGRL</sequence>
<keyword evidence="6" id="KW-0482">Metalloprotease</keyword>
<dbReference type="AlphaFoldDB" id="A0A9D1JRW8"/>
<dbReference type="PANTHER" id="PTHR30471:SF3">
    <property type="entry name" value="UPF0758 PROTEIN YEES-RELATED"/>
    <property type="match status" value="1"/>
</dbReference>
<evidence type="ECO:0000313" key="9">
    <source>
        <dbReference type="EMBL" id="HIS48598.1"/>
    </source>
</evidence>
<dbReference type="PROSITE" id="PS50249">
    <property type="entry name" value="MPN"/>
    <property type="match status" value="1"/>
</dbReference>
<gene>
    <name evidence="9" type="ORF">IAB46_13805</name>
</gene>
<reference evidence="9" key="2">
    <citation type="journal article" date="2021" name="PeerJ">
        <title>Extensive microbial diversity within the chicken gut microbiome revealed by metagenomics and culture.</title>
        <authorList>
            <person name="Gilroy R."/>
            <person name="Ravi A."/>
            <person name="Getino M."/>
            <person name="Pursley I."/>
            <person name="Horton D.L."/>
            <person name="Alikhan N.F."/>
            <person name="Baker D."/>
            <person name="Gharbi K."/>
            <person name="Hall N."/>
            <person name="Watson M."/>
            <person name="Adriaenssens E.M."/>
            <person name="Foster-Nyarko E."/>
            <person name="Jarju S."/>
            <person name="Secka A."/>
            <person name="Antonio M."/>
            <person name="Oren A."/>
            <person name="Chaudhuri R.R."/>
            <person name="La Ragione R."/>
            <person name="Hildebrand F."/>
            <person name="Pallen M.J."/>
        </authorList>
    </citation>
    <scope>NUCLEOTIDE SEQUENCE</scope>
    <source>
        <strain evidence="9">CHK178-757</strain>
    </source>
</reference>
<keyword evidence="4" id="KW-0378">Hydrolase</keyword>
<dbReference type="Gene3D" id="3.40.140.10">
    <property type="entry name" value="Cytidine Deaminase, domain 2"/>
    <property type="match status" value="1"/>
</dbReference>
<evidence type="ECO:0000256" key="6">
    <source>
        <dbReference type="ARBA" id="ARBA00023049"/>
    </source>
</evidence>
<evidence type="ECO:0000256" key="3">
    <source>
        <dbReference type="ARBA" id="ARBA00022723"/>
    </source>
</evidence>
<dbReference type="GO" id="GO:0008237">
    <property type="term" value="F:metallopeptidase activity"/>
    <property type="evidence" value="ECO:0007669"/>
    <property type="project" value="UniProtKB-KW"/>
</dbReference>
<feature type="domain" description="MPN" evidence="8">
    <location>
        <begin position="22"/>
        <end position="145"/>
    </location>
</feature>
<name>A0A9D1JRW8_9FIRM</name>
<protein>
    <submittedName>
        <fullName evidence="9">JAB domain-containing protein</fullName>
    </submittedName>
</protein>
<proteinExistence type="inferred from homology"/>
<evidence type="ECO:0000256" key="5">
    <source>
        <dbReference type="ARBA" id="ARBA00022833"/>
    </source>
</evidence>
<dbReference type="PROSITE" id="PS01302">
    <property type="entry name" value="UPF0758"/>
    <property type="match status" value="1"/>
</dbReference>
<dbReference type="GO" id="GO:0006508">
    <property type="term" value="P:proteolysis"/>
    <property type="evidence" value="ECO:0007669"/>
    <property type="project" value="UniProtKB-KW"/>
</dbReference>
<dbReference type="GO" id="GO:0046872">
    <property type="term" value="F:metal ion binding"/>
    <property type="evidence" value="ECO:0007669"/>
    <property type="project" value="UniProtKB-KW"/>
</dbReference>
<organism evidence="9 10">
    <name type="scientific">Candidatus Scybalocola faecigallinarum</name>
    <dbReference type="NCBI Taxonomy" id="2840941"/>
    <lineage>
        <taxon>Bacteria</taxon>
        <taxon>Bacillati</taxon>
        <taxon>Bacillota</taxon>
        <taxon>Clostridia</taxon>
        <taxon>Lachnospirales</taxon>
        <taxon>Lachnospiraceae</taxon>
        <taxon>Lachnospiraceae incertae sedis</taxon>
        <taxon>Candidatus Scybalocola (ex Gilroy et al. 2021)</taxon>
    </lineage>
</organism>
<dbReference type="Proteomes" id="UP000823927">
    <property type="component" value="Unassembled WGS sequence"/>
</dbReference>
<keyword evidence="3" id="KW-0479">Metal-binding</keyword>
<dbReference type="PANTHER" id="PTHR30471">
    <property type="entry name" value="DNA REPAIR PROTEIN RADC"/>
    <property type="match status" value="1"/>
</dbReference>
<dbReference type="InterPro" id="IPR037518">
    <property type="entry name" value="MPN"/>
</dbReference>
<dbReference type="EMBL" id="DVIT01000059">
    <property type="protein sequence ID" value="HIS48598.1"/>
    <property type="molecule type" value="Genomic_DNA"/>
</dbReference>
<feature type="region of interest" description="Disordered" evidence="7">
    <location>
        <begin position="155"/>
        <end position="182"/>
    </location>
</feature>
<evidence type="ECO:0000256" key="2">
    <source>
        <dbReference type="ARBA" id="ARBA00022670"/>
    </source>
</evidence>
<dbReference type="InterPro" id="IPR020891">
    <property type="entry name" value="UPF0758_CS"/>
</dbReference>
<dbReference type="CDD" id="cd08071">
    <property type="entry name" value="MPN_DUF2466"/>
    <property type="match status" value="1"/>
</dbReference>
<dbReference type="InterPro" id="IPR025657">
    <property type="entry name" value="RadC_JAB"/>
</dbReference>
<accession>A0A9D1JRW8</accession>
<comment type="similarity">
    <text evidence="1">Belongs to the UPF0758 family.</text>
</comment>
<evidence type="ECO:0000256" key="7">
    <source>
        <dbReference type="SAM" id="MobiDB-lite"/>
    </source>
</evidence>
<evidence type="ECO:0000256" key="1">
    <source>
        <dbReference type="ARBA" id="ARBA00010243"/>
    </source>
</evidence>
<evidence type="ECO:0000313" key="10">
    <source>
        <dbReference type="Proteomes" id="UP000823927"/>
    </source>
</evidence>
<reference evidence="9" key="1">
    <citation type="submission" date="2020-10" db="EMBL/GenBank/DDBJ databases">
        <authorList>
            <person name="Gilroy R."/>
        </authorList>
    </citation>
    <scope>NUCLEOTIDE SEQUENCE</scope>
    <source>
        <strain evidence="9">CHK178-757</strain>
    </source>
</reference>
<evidence type="ECO:0000256" key="4">
    <source>
        <dbReference type="ARBA" id="ARBA00022801"/>
    </source>
</evidence>
<keyword evidence="5" id="KW-0862">Zinc</keyword>
<comment type="caution">
    <text evidence="9">The sequence shown here is derived from an EMBL/GenBank/DDBJ whole genome shotgun (WGS) entry which is preliminary data.</text>
</comment>
<keyword evidence="2" id="KW-0645">Protease</keyword>
<evidence type="ECO:0000259" key="8">
    <source>
        <dbReference type="PROSITE" id="PS50249"/>
    </source>
</evidence>